<dbReference type="GO" id="GO:0022857">
    <property type="term" value="F:transmembrane transporter activity"/>
    <property type="evidence" value="ECO:0007669"/>
    <property type="project" value="InterPro"/>
</dbReference>
<feature type="transmembrane region" description="Helical" evidence="6">
    <location>
        <begin position="297"/>
        <end position="319"/>
    </location>
</feature>
<feature type="transmembrane region" description="Helical" evidence="6">
    <location>
        <begin position="83"/>
        <end position="99"/>
    </location>
</feature>
<dbReference type="GO" id="GO:0005886">
    <property type="term" value="C:plasma membrane"/>
    <property type="evidence" value="ECO:0007669"/>
    <property type="project" value="UniProtKB-SubCell"/>
</dbReference>
<dbReference type="Gene3D" id="1.20.1250.20">
    <property type="entry name" value="MFS general substrate transporter like domains"/>
    <property type="match status" value="1"/>
</dbReference>
<evidence type="ECO:0000256" key="1">
    <source>
        <dbReference type="ARBA" id="ARBA00004651"/>
    </source>
</evidence>
<evidence type="ECO:0000256" key="3">
    <source>
        <dbReference type="ARBA" id="ARBA00022692"/>
    </source>
</evidence>
<accession>A0A202F9D5</accession>
<keyword evidence="3 6" id="KW-0812">Transmembrane</keyword>
<dbReference type="Proteomes" id="UP000196232">
    <property type="component" value="Unassembled WGS sequence"/>
</dbReference>
<dbReference type="SUPFAM" id="SSF103473">
    <property type="entry name" value="MFS general substrate transporter"/>
    <property type="match status" value="1"/>
</dbReference>
<protein>
    <submittedName>
        <fullName evidence="8">Multidrug resistance protein</fullName>
    </submittedName>
</protein>
<dbReference type="InterPro" id="IPR011701">
    <property type="entry name" value="MFS"/>
</dbReference>
<dbReference type="PANTHER" id="PTHR23501:SF191">
    <property type="entry name" value="VACUOLAR BASIC AMINO ACID TRANSPORTER 4"/>
    <property type="match status" value="1"/>
</dbReference>
<dbReference type="InterPro" id="IPR020846">
    <property type="entry name" value="MFS_dom"/>
</dbReference>
<feature type="transmembrane region" description="Helical" evidence="6">
    <location>
        <begin position="171"/>
        <end position="193"/>
    </location>
</feature>
<feature type="transmembrane region" description="Helical" evidence="6">
    <location>
        <begin position="406"/>
        <end position="424"/>
    </location>
</feature>
<keyword evidence="2" id="KW-0813">Transport</keyword>
<feature type="transmembrane region" description="Helical" evidence="6">
    <location>
        <begin position="360"/>
        <end position="385"/>
    </location>
</feature>
<feature type="domain" description="Major facilitator superfamily (MFS) profile" evidence="7">
    <location>
        <begin position="19"/>
        <end position="493"/>
    </location>
</feature>
<comment type="caution">
    <text evidence="8">The sequence shown here is derived from an EMBL/GenBank/DDBJ whole genome shotgun (WGS) entry which is preliminary data.</text>
</comment>
<reference evidence="8 9" key="1">
    <citation type="submission" date="2017-03" db="EMBL/GenBank/DDBJ databases">
        <title>Genome sequence of Lactobacillus bobalius KACC 16343.</title>
        <authorList>
            <person name="Chun J."/>
        </authorList>
    </citation>
    <scope>NUCLEOTIDE SEQUENCE [LARGE SCALE GENOMIC DNA]</scope>
    <source>
        <strain evidence="8 9">KACC 16343</strain>
    </source>
</reference>
<feature type="transmembrane region" description="Helical" evidence="6">
    <location>
        <begin position="105"/>
        <end position="131"/>
    </location>
</feature>
<keyword evidence="5 6" id="KW-0472">Membrane</keyword>
<evidence type="ECO:0000259" key="7">
    <source>
        <dbReference type="PROSITE" id="PS50850"/>
    </source>
</evidence>
<evidence type="ECO:0000256" key="5">
    <source>
        <dbReference type="ARBA" id="ARBA00023136"/>
    </source>
</evidence>
<feature type="transmembrane region" description="Helical" evidence="6">
    <location>
        <begin position="143"/>
        <end position="165"/>
    </location>
</feature>
<dbReference type="AlphaFoldDB" id="A0A202F9D5"/>
<dbReference type="Pfam" id="PF07690">
    <property type="entry name" value="MFS_1"/>
    <property type="match status" value="1"/>
</dbReference>
<organism evidence="8 9">
    <name type="scientific">Companilactobacillus bobalius</name>
    <dbReference type="NCBI Taxonomy" id="2801451"/>
    <lineage>
        <taxon>Bacteria</taxon>
        <taxon>Bacillati</taxon>
        <taxon>Bacillota</taxon>
        <taxon>Bacilli</taxon>
        <taxon>Lactobacillales</taxon>
        <taxon>Lactobacillaceae</taxon>
        <taxon>Companilactobacillus</taxon>
    </lineage>
</organism>
<keyword evidence="4 6" id="KW-1133">Transmembrane helix</keyword>
<evidence type="ECO:0000256" key="2">
    <source>
        <dbReference type="ARBA" id="ARBA00022448"/>
    </source>
</evidence>
<feature type="transmembrane region" description="Helical" evidence="6">
    <location>
        <begin position="270"/>
        <end position="291"/>
    </location>
</feature>
<dbReference type="PRINTS" id="PR01036">
    <property type="entry name" value="TCRTETB"/>
</dbReference>
<dbReference type="PANTHER" id="PTHR23501">
    <property type="entry name" value="MAJOR FACILITATOR SUPERFAMILY"/>
    <property type="match status" value="1"/>
</dbReference>
<dbReference type="InterPro" id="IPR036259">
    <property type="entry name" value="MFS_trans_sf"/>
</dbReference>
<name>A0A202F9D5_9LACO</name>
<sequence>MEFVGERSKDMSRNRKILVTFALVLSNMMAGLDATIINTALPAIISDLHGIQYMGWIVAIFLLGMAVSTPLWSKFGEKRGNKVAYITATIVFMIGALFQGLAPNIIWFITARSIMGIGAGGMNTIPFIIYSQIFKNIKRRSQVIGIASAGFSGTSIIGPLIGGWIVDTFSWHWVFYINLPLALLSIIIIAFFFKIKEKLNHAKVDYHGAILMVLGLSSILVGIQLLGVSSIFVTLGFIIVGLLLILWMSRVENRVDDPIVPNRLFKNEKLVIDLILFALLWGSFVAFNIYIPMWAQGIMGLSALIGGMTQIPGAIANFIGSELEPLIQRKISRYSIIGIGAIAFLISFAGLYFAKQTASYTFLLIMGVFEGFGVGICFNALLIAVQFDVEPRDVPISTSFAYLVRILSQTFMSSIYGVILNIALMRGVRESHGSITMAMMNKLSNAADAKYLPQHLIPEMRQIFFQGIHSIMLTALILIILVIIILLYLFRREHLNRKAS</sequence>
<gene>
    <name evidence="8" type="ORF">LKACC16343_02095</name>
</gene>
<feature type="transmembrane region" description="Helical" evidence="6">
    <location>
        <begin position="463"/>
        <end position="490"/>
    </location>
</feature>
<feature type="transmembrane region" description="Helical" evidence="6">
    <location>
        <begin position="50"/>
        <end position="71"/>
    </location>
</feature>
<evidence type="ECO:0000313" key="9">
    <source>
        <dbReference type="Proteomes" id="UP000196232"/>
    </source>
</evidence>
<feature type="transmembrane region" description="Helical" evidence="6">
    <location>
        <begin position="205"/>
        <end position="225"/>
    </location>
</feature>
<feature type="transmembrane region" description="Helical" evidence="6">
    <location>
        <begin position="231"/>
        <end position="249"/>
    </location>
</feature>
<evidence type="ECO:0000313" key="8">
    <source>
        <dbReference type="EMBL" id="OVE97085.1"/>
    </source>
</evidence>
<proteinExistence type="predicted"/>
<evidence type="ECO:0000256" key="4">
    <source>
        <dbReference type="ARBA" id="ARBA00022989"/>
    </source>
</evidence>
<feature type="transmembrane region" description="Helical" evidence="6">
    <location>
        <begin position="331"/>
        <end position="354"/>
    </location>
</feature>
<dbReference type="EMBL" id="MYFM01000006">
    <property type="protein sequence ID" value="OVE97085.1"/>
    <property type="molecule type" value="Genomic_DNA"/>
</dbReference>
<comment type="subcellular location">
    <subcellularLocation>
        <location evidence="1">Cell membrane</location>
        <topology evidence="1">Multi-pass membrane protein</topology>
    </subcellularLocation>
</comment>
<evidence type="ECO:0000256" key="6">
    <source>
        <dbReference type="SAM" id="Phobius"/>
    </source>
</evidence>
<dbReference type="PROSITE" id="PS50850">
    <property type="entry name" value="MFS"/>
    <property type="match status" value="1"/>
</dbReference>